<evidence type="ECO:0008006" key="3">
    <source>
        <dbReference type="Google" id="ProtNLM"/>
    </source>
</evidence>
<proteinExistence type="predicted"/>
<evidence type="ECO:0000313" key="2">
    <source>
        <dbReference type="Proteomes" id="UP001164965"/>
    </source>
</evidence>
<gene>
    <name evidence="1" type="ORF">RHODO2019_10045</name>
</gene>
<accession>A0ABY6NW06</accession>
<name>A0ABY6NW06_9NOCA</name>
<sequence>MRATEVTRGLLAAAVAVGVVASALVLGGGAVPSTTAEPGPASSGTVTSGTVAPGTVAELGRAVPRADLQRTADVQRLLGVWASAVRTDDTTALATVLDPAADVGFGAAETARAANLAGVPLSDWGYEITADPAAVVPPDVVQRLGADEVWAPPVVLRYAVAGADATSTRKPVGLVVARRGDTWRLVGDADLAGYGRTTWRGPWDFGPVLVRSSAQGVVLGHPGQEADLDRLAAELATAVPAVTSLWGPDWSQKVLVVLAGTQPELEALVGSAFSGVGVAAVTTADAVDRAARTATGVRVVVNPATLDQLTAATLRIVLRHELTHVAARPVTADQAPLWMLEGFADYSGYRGSGTSTDRGAPAVAALVGANGPPDSLPTDADFAPSDETSRAELAYQLAWTFTSFLADTRGEDALLAAYRAVAAQPSPTPAQLDAELTTSLGATQAQLVTEWGRWLVARVDGG</sequence>
<dbReference type="Proteomes" id="UP001164965">
    <property type="component" value="Chromosome"/>
</dbReference>
<protein>
    <recommendedName>
        <fullName evidence="3">Peptidase MA superfamily protein</fullName>
    </recommendedName>
</protein>
<reference evidence="1" key="1">
    <citation type="submission" date="2022-10" db="EMBL/GenBank/DDBJ databases">
        <title>Rhodococcus sp.75.</title>
        <authorList>
            <person name="Sun M."/>
        </authorList>
    </citation>
    <scope>NUCLEOTIDE SEQUENCE</scope>
    <source>
        <strain evidence="1">75</strain>
    </source>
</reference>
<organism evidence="1 2">
    <name type="scientific">Rhodococcus antarcticus</name>
    <dbReference type="NCBI Taxonomy" id="2987751"/>
    <lineage>
        <taxon>Bacteria</taxon>
        <taxon>Bacillati</taxon>
        <taxon>Actinomycetota</taxon>
        <taxon>Actinomycetes</taxon>
        <taxon>Mycobacteriales</taxon>
        <taxon>Nocardiaceae</taxon>
        <taxon>Rhodococcus</taxon>
    </lineage>
</organism>
<dbReference type="RefSeq" id="WP_265381673.1">
    <property type="nucleotide sequence ID" value="NZ_CP110615.1"/>
</dbReference>
<dbReference type="EMBL" id="CP110615">
    <property type="protein sequence ID" value="UZJ23566.1"/>
    <property type="molecule type" value="Genomic_DNA"/>
</dbReference>
<evidence type="ECO:0000313" key="1">
    <source>
        <dbReference type="EMBL" id="UZJ23566.1"/>
    </source>
</evidence>
<keyword evidence="2" id="KW-1185">Reference proteome</keyword>